<dbReference type="InterPro" id="IPR042109">
    <property type="entry name" value="Adenylosuccinate_synth_dom1"/>
</dbReference>
<comment type="similarity">
    <text evidence="8 9">Belongs to the adenylosuccinate synthetase family.</text>
</comment>
<evidence type="ECO:0000256" key="1">
    <source>
        <dbReference type="ARBA" id="ARBA00011738"/>
    </source>
</evidence>
<keyword evidence="3 8" id="KW-0479">Metal-binding</keyword>
<evidence type="ECO:0000256" key="4">
    <source>
        <dbReference type="ARBA" id="ARBA00022741"/>
    </source>
</evidence>
<dbReference type="EC" id="6.3.4.4" evidence="8 9"/>
<evidence type="ECO:0000256" key="5">
    <source>
        <dbReference type="ARBA" id="ARBA00022755"/>
    </source>
</evidence>
<feature type="active site" description="Proton donor" evidence="8">
    <location>
        <position position="41"/>
    </location>
</feature>
<dbReference type="CDD" id="cd03108">
    <property type="entry name" value="AdSS"/>
    <property type="match status" value="1"/>
</dbReference>
<evidence type="ECO:0000313" key="11">
    <source>
        <dbReference type="Proteomes" id="UP000316855"/>
    </source>
</evidence>
<dbReference type="GO" id="GO:0004019">
    <property type="term" value="F:adenylosuccinate synthase activity"/>
    <property type="evidence" value="ECO:0007669"/>
    <property type="project" value="UniProtKB-UniRule"/>
</dbReference>
<evidence type="ECO:0000256" key="6">
    <source>
        <dbReference type="ARBA" id="ARBA00022842"/>
    </source>
</evidence>
<feature type="binding site" evidence="8">
    <location>
        <begin position="40"/>
        <end position="42"/>
    </location>
    <ligand>
        <name>GTP</name>
        <dbReference type="ChEBI" id="CHEBI:37565"/>
    </ligand>
</feature>
<dbReference type="PROSITE" id="PS01266">
    <property type="entry name" value="ADENYLOSUCCIN_SYN_1"/>
    <property type="match status" value="1"/>
</dbReference>
<dbReference type="InterPro" id="IPR042111">
    <property type="entry name" value="Adenylosuccinate_synth_dom3"/>
</dbReference>
<keyword evidence="7 8" id="KW-0342">GTP-binding</keyword>
<accession>A0A517VC03</accession>
<dbReference type="PANTHER" id="PTHR11846">
    <property type="entry name" value="ADENYLOSUCCINATE SYNTHETASE"/>
    <property type="match status" value="1"/>
</dbReference>
<dbReference type="HAMAP" id="MF_00011">
    <property type="entry name" value="Adenylosucc_synth"/>
    <property type="match status" value="1"/>
</dbReference>
<dbReference type="KEGG" id="gax:Pan161_21830"/>
<comment type="subunit">
    <text evidence="1 8">Homodimer.</text>
</comment>
<evidence type="ECO:0000256" key="7">
    <source>
        <dbReference type="ARBA" id="ARBA00023134"/>
    </source>
</evidence>
<dbReference type="Gene3D" id="1.10.300.10">
    <property type="entry name" value="Adenylosuccinate Synthetase, subunit A, domain 2"/>
    <property type="match status" value="1"/>
</dbReference>
<feature type="binding site" evidence="8">
    <location>
        <position position="144"/>
    </location>
    <ligand>
        <name>IMP</name>
        <dbReference type="ChEBI" id="CHEBI:58053"/>
        <note>ligand shared between dimeric partners</note>
    </ligand>
</feature>
<comment type="cofactor">
    <cofactor evidence="8">
        <name>Mg(2+)</name>
        <dbReference type="ChEBI" id="CHEBI:18420"/>
    </cofactor>
    <text evidence="8">Binds 1 Mg(2+) ion per subunit.</text>
</comment>
<dbReference type="RefSeq" id="WP_145226539.1">
    <property type="nucleotide sequence ID" value="NZ_CP036343.1"/>
</dbReference>
<feature type="binding site" description="in other chain" evidence="8">
    <location>
        <position position="242"/>
    </location>
    <ligand>
        <name>IMP</name>
        <dbReference type="ChEBI" id="CHEBI:58053"/>
        <note>ligand shared between dimeric partners</note>
    </ligand>
</feature>
<dbReference type="InterPro" id="IPR042110">
    <property type="entry name" value="Adenylosuccinate_synth_dom2"/>
</dbReference>
<evidence type="ECO:0000256" key="3">
    <source>
        <dbReference type="ARBA" id="ARBA00022723"/>
    </source>
</evidence>
<keyword evidence="6 8" id="KW-0460">Magnesium</keyword>
<dbReference type="OrthoDB" id="9807553at2"/>
<feature type="binding site" evidence="8">
    <location>
        <position position="13"/>
    </location>
    <ligand>
        <name>Mg(2+)</name>
        <dbReference type="ChEBI" id="CHEBI:18420"/>
    </ligand>
</feature>
<comment type="function">
    <text evidence="8">Plays an important role in the de novo pathway of purine nucleotide biosynthesis. Catalyzes the first committed step in the biosynthesis of AMP from IMP.</text>
</comment>
<evidence type="ECO:0000313" key="10">
    <source>
        <dbReference type="EMBL" id="QDT90530.1"/>
    </source>
</evidence>
<dbReference type="Gene3D" id="3.40.440.10">
    <property type="entry name" value="Adenylosuccinate Synthetase, subunit A, domain 1"/>
    <property type="match status" value="1"/>
</dbReference>
<dbReference type="GO" id="GO:0005737">
    <property type="term" value="C:cytoplasm"/>
    <property type="evidence" value="ECO:0007669"/>
    <property type="project" value="UniProtKB-SubCell"/>
</dbReference>
<dbReference type="GO" id="GO:0046040">
    <property type="term" value="P:IMP metabolic process"/>
    <property type="evidence" value="ECO:0007669"/>
    <property type="project" value="TreeGrafter"/>
</dbReference>
<keyword evidence="5 8" id="KW-0658">Purine biosynthesis</keyword>
<feature type="binding site" evidence="8">
    <location>
        <position position="308"/>
    </location>
    <ligand>
        <name>GTP</name>
        <dbReference type="ChEBI" id="CHEBI:37565"/>
    </ligand>
</feature>
<dbReference type="InterPro" id="IPR018220">
    <property type="entry name" value="Adenylosuccin_syn_GTP-bd"/>
</dbReference>
<dbReference type="NCBIfam" id="NF002223">
    <property type="entry name" value="PRK01117.1"/>
    <property type="match status" value="1"/>
</dbReference>
<dbReference type="Gene3D" id="3.90.170.10">
    <property type="entry name" value="Adenylosuccinate Synthetase, subunit A, domain 3"/>
    <property type="match status" value="1"/>
</dbReference>
<comment type="subcellular location">
    <subcellularLocation>
        <location evidence="8">Cytoplasm</location>
    </subcellularLocation>
</comment>
<evidence type="ECO:0000256" key="2">
    <source>
        <dbReference type="ARBA" id="ARBA00022598"/>
    </source>
</evidence>
<keyword evidence="2 8" id="KW-0436">Ligase</keyword>
<feature type="binding site" description="in other chain" evidence="8">
    <location>
        <position position="306"/>
    </location>
    <ligand>
        <name>IMP</name>
        <dbReference type="ChEBI" id="CHEBI:58053"/>
        <note>ligand shared between dimeric partners</note>
    </ligand>
</feature>
<feature type="binding site" evidence="8">
    <location>
        <begin position="12"/>
        <end position="18"/>
    </location>
    <ligand>
        <name>GTP</name>
        <dbReference type="ChEBI" id="CHEBI:37565"/>
    </ligand>
</feature>
<evidence type="ECO:0000256" key="9">
    <source>
        <dbReference type="RuleBase" id="RU000520"/>
    </source>
</evidence>
<comment type="pathway">
    <text evidence="8 9">Purine metabolism; AMP biosynthesis via de novo pathway; AMP from IMP: step 1/2.</text>
</comment>
<dbReference type="NCBIfam" id="TIGR00184">
    <property type="entry name" value="purA"/>
    <property type="match status" value="1"/>
</dbReference>
<dbReference type="Proteomes" id="UP000316855">
    <property type="component" value="Chromosome"/>
</dbReference>
<gene>
    <name evidence="8 10" type="primary">purA</name>
    <name evidence="10" type="ORF">Pan161_21830</name>
</gene>
<protein>
    <recommendedName>
        <fullName evidence="8 9">Adenylosuccinate synthetase</fullName>
        <shortName evidence="8">AMPSase</shortName>
        <shortName evidence="8">AdSS</shortName>
        <ecNumber evidence="8 9">6.3.4.4</ecNumber>
    </recommendedName>
    <alternativeName>
        <fullName evidence="8">IMP--aspartate ligase</fullName>
    </alternativeName>
</protein>
<name>A0A517VC03_9PLAN</name>
<feature type="binding site" evidence="8">
    <location>
        <begin position="334"/>
        <end position="336"/>
    </location>
    <ligand>
        <name>GTP</name>
        <dbReference type="ChEBI" id="CHEBI:37565"/>
    </ligand>
</feature>
<dbReference type="FunFam" id="3.90.170.10:FF:000001">
    <property type="entry name" value="Adenylosuccinate synthetase"/>
    <property type="match status" value="1"/>
</dbReference>
<feature type="binding site" evidence="8">
    <location>
        <position position="40"/>
    </location>
    <ligand>
        <name>Mg(2+)</name>
        <dbReference type="ChEBI" id="CHEBI:18420"/>
    </ligand>
</feature>
<dbReference type="UniPathway" id="UPA00075">
    <property type="reaction ID" value="UER00335"/>
</dbReference>
<dbReference type="SMART" id="SM00788">
    <property type="entry name" value="Adenylsucc_synt"/>
    <property type="match status" value="1"/>
</dbReference>
<feature type="binding site" description="in other chain" evidence="8">
    <location>
        <position position="227"/>
    </location>
    <ligand>
        <name>IMP</name>
        <dbReference type="ChEBI" id="CHEBI:58053"/>
        <note>ligand shared between dimeric partners</note>
    </ligand>
</feature>
<feature type="active site" description="Proton acceptor" evidence="8">
    <location>
        <position position="13"/>
    </location>
</feature>
<evidence type="ECO:0000256" key="8">
    <source>
        <dbReference type="HAMAP-Rule" id="MF_00011"/>
    </source>
</evidence>
<organism evidence="10 11">
    <name type="scientific">Gimesia algae</name>
    <dbReference type="NCBI Taxonomy" id="2527971"/>
    <lineage>
        <taxon>Bacteria</taxon>
        <taxon>Pseudomonadati</taxon>
        <taxon>Planctomycetota</taxon>
        <taxon>Planctomycetia</taxon>
        <taxon>Planctomycetales</taxon>
        <taxon>Planctomycetaceae</taxon>
        <taxon>Gimesia</taxon>
    </lineage>
</organism>
<keyword evidence="11" id="KW-1185">Reference proteome</keyword>
<feature type="binding site" description="in other chain" evidence="8">
    <location>
        <begin position="13"/>
        <end position="16"/>
    </location>
    <ligand>
        <name>IMP</name>
        <dbReference type="ChEBI" id="CHEBI:58053"/>
        <note>ligand shared between dimeric partners</note>
    </ligand>
</feature>
<dbReference type="PANTHER" id="PTHR11846:SF0">
    <property type="entry name" value="ADENYLOSUCCINATE SYNTHETASE"/>
    <property type="match status" value="1"/>
</dbReference>
<feature type="binding site" description="in other chain" evidence="8">
    <location>
        <position position="130"/>
    </location>
    <ligand>
        <name>IMP</name>
        <dbReference type="ChEBI" id="CHEBI:58053"/>
        <note>ligand shared between dimeric partners</note>
    </ligand>
</feature>
<comment type="catalytic activity">
    <reaction evidence="8 9">
        <text>IMP + L-aspartate + GTP = N(6)-(1,2-dicarboxyethyl)-AMP + GDP + phosphate + 2 H(+)</text>
        <dbReference type="Rhea" id="RHEA:15753"/>
        <dbReference type="ChEBI" id="CHEBI:15378"/>
        <dbReference type="ChEBI" id="CHEBI:29991"/>
        <dbReference type="ChEBI" id="CHEBI:37565"/>
        <dbReference type="ChEBI" id="CHEBI:43474"/>
        <dbReference type="ChEBI" id="CHEBI:57567"/>
        <dbReference type="ChEBI" id="CHEBI:58053"/>
        <dbReference type="ChEBI" id="CHEBI:58189"/>
        <dbReference type="EC" id="6.3.4.4"/>
    </reaction>
</comment>
<dbReference type="FunFam" id="1.10.300.10:FF:000001">
    <property type="entry name" value="Adenylosuccinate synthetase"/>
    <property type="match status" value="1"/>
</dbReference>
<feature type="binding site" evidence="8">
    <location>
        <begin position="416"/>
        <end position="418"/>
    </location>
    <ligand>
        <name>GTP</name>
        <dbReference type="ChEBI" id="CHEBI:37565"/>
    </ligand>
</feature>
<feature type="binding site" evidence="8">
    <location>
        <begin position="302"/>
        <end position="308"/>
    </location>
    <ligand>
        <name>substrate</name>
    </ligand>
</feature>
<dbReference type="SUPFAM" id="SSF52540">
    <property type="entry name" value="P-loop containing nucleoside triphosphate hydrolases"/>
    <property type="match status" value="1"/>
</dbReference>
<dbReference type="Pfam" id="PF00709">
    <property type="entry name" value="Adenylsucc_synt"/>
    <property type="match status" value="1"/>
</dbReference>
<reference evidence="10 11" key="1">
    <citation type="submission" date="2019-02" db="EMBL/GenBank/DDBJ databases">
        <title>Deep-cultivation of Planctomycetes and their phenomic and genomic characterization uncovers novel biology.</title>
        <authorList>
            <person name="Wiegand S."/>
            <person name="Jogler M."/>
            <person name="Boedeker C."/>
            <person name="Pinto D."/>
            <person name="Vollmers J."/>
            <person name="Rivas-Marin E."/>
            <person name="Kohn T."/>
            <person name="Peeters S.H."/>
            <person name="Heuer A."/>
            <person name="Rast P."/>
            <person name="Oberbeckmann S."/>
            <person name="Bunk B."/>
            <person name="Jeske O."/>
            <person name="Meyerdierks A."/>
            <person name="Storesund J.E."/>
            <person name="Kallscheuer N."/>
            <person name="Luecker S."/>
            <person name="Lage O.M."/>
            <person name="Pohl T."/>
            <person name="Merkel B.J."/>
            <person name="Hornburger P."/>
            <person name="Mueller R.-W."/>
            <person name="Bruemmer F."/>
            <person name="Labrenz M."/>
            <person name="Spormann A.M."/>
            <person name="Op den Camp H."/>
            <person name="Overmann J."/>
            <person name="Amann R."/>
            <person name="Jetten M.S.M."/>
            <person name="Mascher T."/>
            <person name="Medema M.H."/>
            <person name="Devos D.P."/>
            <person name="Kaster A.-K."/>
            <person name="Ovreas L."/>
            <person name="Rohde M."/>
            <person name="Galperin M.Y."/>
            <person name="Jogler C."/>
        </authorList>
    </citation>
    <scope>NUCLEOTIDE SEQUENCE [LARGE SCALE GENOMIC DNA]</scope>
    <source>
        <strain evidence="10 11">Pan161</strain>
    </source>
</reference>
<dbReference type="AlphaFoldDB" id="A0A517VC03"/>
<dbReference type="EMBL" id="CP036343">
    <property type="protein sequence ID" value="QDT90530.1"/>
    <property type="molecule type" value="Genomic_DNA"/>
</dbReference>
<dbReference type="GO" id="GO:0005525">
    <property type="term" value="F:GTP binding"/>
    <property type="evidence" value="ECO:0007669"/>
    <property type="project" value="UniProtKB-UniRule"/>
</dbReference>
<dbReference type="InterPro" id="IPR027417">
    <property type="entry name" value="P-loop_NTPase"/>
</dbReference>
<dbReference type="GO" id="GO:0000287">
    <property type="term" value="F:magnesium ion binding"/>
    <property type="evidence" value="ECO:0007669"/>
    <property type="project" value="UniProtKB-UniRule"/>
</dbReference>
<proteinExistence type="inferred from homology"/>
<sequence>MSATSVIGLQWGDEAKGKIVDLLSEQHEIVVRYLGGNNAGHTVKFDGKTYKLSLLPAGVLNPNVTSVITGGVVINPKAFLQEMASIAEQNGPIEASRLLISDRAHVIFPYHMQEEVVFEQSRKEKAIGTTMRGIGTCYRDKAGRTHAIRMGDLVRPEFFRARLEEIVAYKNKIFQALDPEAEPLDVDAIYEEYSGYAEQLKDHVVDTNTYLLNAVAEKKKLLFEGAQGSLLDIDHGTFPYVTSSNSSGCGIHNGSGVSERYIDKMIGVVKAYTTRVGGGPFVTELHDEIGQRIRDVGNEYGTVTGRPRRCGWFDAVATRYGANISGVDCIAVMLLDVLSGLDELKICEAYDVNGKQVIDFPSHILDLEQSKPVYRTIAGWKEDITGVRRMEDLPENAIAYIKAIEEIIGKPVEIVSVGPDREQTILLK</sequence>
<feature type="binding site" description="in other chain" evidence="8">
    <location>
        <begin position="38"/>
        <end position="41"/>
    </location>
    <ligand>
        <name>IMP</name>
        <dbReference type="ChEBI" id="CHEBI:58053"/>
        <note>ligand shared between dimeric partners</note>
    </ligand>
</feature>
<keyword evidence="8" id="KW-0963">Cytoplasm</keyword>
<dbReference type="InterPro" id="IPR001114">
    <property type="entry name" value="Adenylosuccinate_synthetase"/>
</dbReference>
<dbReference type="GO" id="GO:0044208">
    <property type="term" value="P:'de novo' AMP biosynthetic process"/>
    <property type="evidence" value="ECO:0007669"/>
    <property type="project" value="UniProtKB-UniRule"/>
</dbReference>
<keyword evidence="4 8" id="KW-0547">Nucleotide-binding</keyword>